<name>A0A1T4KSM2_9ENTE</name>
<dbReference type="OrthoDB" id="2194736at2"/>
<dbReference type="STRING" id="263852.SAMN02745116_00363"/>
<proteinExistence type="predicted"/>
<gene>
    <name evidence="1" type="ORF">SAMN02745116_00363</name>
</gene>
<dbReference type="EMBL" id="FUXI01000003">
    <property type="protein sequence ID" value="SJZ45373.1"/>
    <property type="molecule type" value="Genomic_DNA"/>
</dbReference>
<evidence type="ECO:0008006" key="3">
    <source>
        <dbReference type="Google" id="ProtNLM"/>
    </source>
</evidence>
<protein>
    <recommendedName>
        <fullName evidence="3">Type III secretion system protein PrgE</fullName>
    </recommendedName>
</protein>
<dbReference type="AlphaFoldDB" id="A0A1T4KSM2"/>
<accession>A0A1T4KSM2</accession>
<sequence length="146" mass="16753">MKYARPTRTKRDYQPFALGTHQATIKNVKLTETKKGVPMFSMLVAGGNNQSGFYNLVFETDYTEENLGFILASIEDNGVDIPDIEFGYTEETANFLKGKSVYVEVKEEIYKENIRNVIAAFLDQAEFEGDEDDLPYEEEDDWHEDV</sequence>
<evidence type="ECO:0000313" key="1">
    <source>
        <dbReference type="EMBL" id="SJZ45373.1"/>
    </source>
</evidence>
<dbReference type="Proteomes" id="UP000190328">
    <property type="component" value="Unassembled WGS sequence"/>
</dbReference>
<reference evidence="1 2" key="1">
    <citation type="submission" date="2017-02" db="EMBL/GenBank/DDBJ databases">
        <authorList>
            <person name="Peterson S.W."/>
        </authorList>
    </citation>
    <scope>NUCLEOTIDE SEQUENCE [LARGE SCALE GENOMIC DNA]</scope>
    <source>
        <strain evidence="1 2">ATCC BAA-1030</strain>
    </source>
</reference>
<keyword evidence="2" id="KW-1185">Reference proteome</keyword>
<organism evidence="1 2">
    <name type="scientific">Pilibacter termitis</name>
    <dbReference type="NCBI Taxonomy" id="263852"/>
    <lineage>
        <taxon>Bacteria</taxon>
        <taxon>Bacillati</taxon>
        <taxon>Bacillota</taxon>
        <taxon>Bacilli</taxon>
        <taxon>Lactobacillales</taxon>
        <taxon>Enterococcaceae</taxon>
        <taxon>Pilibacter</taxon>
    </lineage>
</organism>
<evidence type="ECO:0000313" key="2">
    <source>
        <dbReference type="Proteomes" id="UP000190328"/>
    </source>
</evidence>
<dbReference type="RefSeq" id="WP_078806328.1">
    <property type="nucleotide sequence ID" value="NZ_FUXI01000003.1"/>
</dbReference>